<evidence type="ECO:0000256" key="5">
    <source>
        <dbReference type="ARBA" id="ARBA00022853"/>
    </source>
</evidence>
<dbReference type="GO" id="GO:0141221">
    <property type="term" value="F:histone deacetylase activity, hydrolytic mechanism"/>
    <property type="evidence" value="ECO:0007669"/>
    <property type="project" value="UniProtKB-EC"/>
</dbReference>
<evidence type="ECO:0000256" key="4">
    <source>
        <dbReference type="ARBA" id="ARBA00022801"/>
    </source>
</evidence>
<dbReference type="PIRSF" id="PIRSF037913">
    <property type="entry name" value="His_deacetylse_1"/>
    <property type="match status" value="1"/>
</dbReference>
<dbReference type="InterPro" id="IPR000286">
    <property type="entry name" value="HDACs"/>
</dbReference>
<dbReference type="AlphaFoldDB" id="A0A8T2UH98"/>
<evidence type="ECO:0000256" key="3">
    <source>
        <dbReference type="ARBA" id="ARBA00022491"/>
    </source>
</evidence>
<dbReference type="SUPFAM" id="SSF52768">
    <property type="entry name" value="Arginase/deacetylase"/>
    <property type="match status" value="1"/>
</dbReference>
<comment type="catalytic activity">
    <reaction evidence="9 11">
        <text>N(6)-acetyl-L-lysyl-[histone] + H2O = L-lysyl-[histone] + acetate</text>
        <dbReference type="Rhea" id="RHEA:58196"/>
        <dbReference type="Rhea" id="RHEA-COMP:9845"/>
        <dbReference type="Rhea" id="RHEA-COMP:11338"/>
        <dbReference type="ChEBI" id="CHEBI:15377"/>
        <dbReference type="ChEBI" id="CHEBI:29969"/>
        <dbReference type="ChEBI" id="CHEBI:30089"/>
        <dbReference type="ChEBI" id="CHEBI:61930"/>
        <dbReference type="EC" id="3.5.1.98"/>
    </reaction>
</comment>
<evidence type="ECO:0000256" key="8">
    <source>
        <dbReference type="ARBA" id="ARBA00023242"/>
    </source>
</evidence>
<evidence type="ECO:0000256" key="10">
    <source>
        <dbReference type="ARBA" id="ARBA00061569"/>
    </source>
</evidence>
<name>A0A8T2UH98_CERRI</name>
<evidence type="ECO:0000256" key="13">
    <source>
        <dbReference type="PIRSR" id="PIRSR037913-2"/>
    </source>
</evidence>
<dbReference type="GO" id="GO:0046872">
    <property type="term" value="F:metal ion binding"/>
    <property type="evidence" value="ECO:0007669"/>
    <property type="project" value="UniProtKB-KW"/>
</dbReference>
<dbReference type="EC" id="3.5.1.98" evidence="2 11"/>
<dbReference type="Proteomes" id="UP000825935">
    <property type="component" value="Chromosome 7"/>
</dbReference>
<protein>
    <recommendedName>
        <fullName evidence="2 11">Histone deacetylase</fullName>
        <ecNumber evidence="2 11">3.5.1.98</ecNumber>
    </recommendedName>
</protein>
<evidence type="ECO:0000256" key="14">
    <source>
        <dbReference type="PIRSR" id="PIRSR037913-3"/>
    </source>
</evidence>
<feature type="binding site" evidence="14">
    <location>
        <position position="183"/>
    </location>
    <ligand>
        <name>a divalent metal cation</name>
        <dbReference type="ChEBI" id="CHEBI:60240"/>
    </ligand>
</feature>
<evidence type="ECO:0000256" key="9">
    <source>
        <dbReference type="ARBA" id="ARBA00048287"/>
    </source>
</evidence>
<feature type="binding site" evidence="14">
    <location>
        <position position="271"/>
    </location>
    <ligand>
        <name>a divalent metal cation</name>
        <dbReference type="ChEBI" id="CHEBI:60240"/>
    </ligand>
</feature>
<evidence type="ECO:0000256" key="12">
    <source>
        <dbReference type="PIRSR" id="PIRSR037913-1"/>
    </source>
</evidence>
<dbReference type="GO" id="GO:0040029">
    <property type="term" value="P:epigenetic regulation of gene expression"/>
    <property type="evidence" value="ECO:0007669"/>
    <property type="project" value="TreeGrafter"/>
</dbReference>
<feature type="binding site" evidence="13">
    <location>
        <position position="310"/>
    </location>
    <ligand>
        <name>substrate</name>
    </ligand>
</feature>
<feature type="binding site" evidence="13">
    <location>
        <position position="106"/>
    </location>
    <ligand>
        <name>substrate</name>
    </ligand>
</feature>
<proteinExistence type="inferred from homology"/>
<keyword evidence="8 11" id="KW-0539">Nucleus</keyword>
<evidence type="ECO:0000313" key="17">
    <source>
        <dbReference type="EMBL" id="KAH7434018.1"/>
    </source>
</evidence>
<feature type="binding site" evidence="13">
    <location>
        <position position="156"/>
    </location>
    <ligand>
        <name>substrate</name>
    </ligand>
</feature>
<keyword evidence="18" id="KW-1185">Reference proteome</keyword>
<keyword evidence="14" id="KW-0479">Metal-binding</keyword>
<dbReference type="PANTHER" id="PTHR10625:SF44">
    <property type="entry name" value="HISTONE DEACETYLASE 19"/>
    <property type="match status" value="1"/>
</dbReference>
<feature type="region of interest" description="Disordered" evidence="15">
    <location>
        <begin position="388"/>
        <end position="432"/>
    </location>
</feature>
<comment type="subcellular location">
    <subcellularLocation>
        <location evidence="1 11">Nucleus</location>
    </subcellularLocation>
</comment>
<evidence type="ECO:0000256" key="7">
    <source>
        <dbReference type="ARBA" id="ARBA00023163"/>
    </source>
</evidence>
<dbReference type="GO" id="GO:0000118">
    <property type="term" value="C:histone deacetylase complex"/>
    <property type="evidence" value="ECO:0007669"/>
    <property type="project" value="UniProtKB-ARBA"/>
</dbReference>
<feature type="binding site" evidence="14">
    <location>
        <position position="185"/>
    </location>
    <ligand>
        <name>a divalent metal cation</name>
        <dbReference type="ChEBI" id="CHEBI:60240"/>
    </ligand>
</feature>
<keyword evidence="7 11" id="KW-0804">Transcription</keyword>
<evidence type="ECO:0000256" key="11">
    <source>
        <dbReference type="PIRNR" id="PIRNR037913"/>
    </source>
</evidence>
<dbReference type="EMBL" id="CM035412">
    <property type="protein sequence ID" value="KAH7434018.1"/>
    <property type="molecule type" value="Genomic_DNA"/>
</dbReference>
<keyword evidence="4 11" id="KW-0378">Hydrolase</keyword>
<keyword evidence="3" id="KW-0678">Repressor</keyword>
<dbReference type="Gene3D" id="3.40.800.20">
    <property type="entry name" value="Histone deacetylase domain"/>
    <property type="match status" value="1"/>
</dbReference>
<dbReference type="Pfam" id="PF00850">
    <property type="entry name" value="Hist_deacetyl"/>
    <property type="match status" value="1"/>
</dbReference>
<dbReference type="PRINTS" id="PR01270">
    <property type="entry name" value="HDASUPER"/>
</dbReference>
<evidence type="ECO:0000256" key="1">
    <source>
        <dbReference type="ARBA" id="ARBA00004123"/>
    </source>
</evidence>
<feature type="active site" description="Proton acceptor" evidence="12">
    <location>
        <position position="148"/>
    </location>
</feature>
<evidence type="ECO:0000256" key="15">
    <source>
        <dbReference type="SAM" id="MobiDB-lite"/>
    </source>
</evidence>
<gene>
    <name evidence="17" type="ORF">KP509_07G097000</name>
</gene>
<evidence type="ECO:0000256" key="2">
    <source>
        <dbReference type="ARBA" id="ARBA00012111"/>
    </source>
</evidence>
<dbReference type="InterPro" id="IPR003084">
    <property type="entry name" value="HDAC_I/II"/>
</dbReference>
<keyword evidence="5 11" id="KW-0156">Chromatin regulator</keyword>
<reference evidence="17" key="1">
    <citation type="submission" date="2021-08" db="EMBL/GenBank/DDBJ databases">
        <title>WGS assembly of Ceratopteris richardii.</title>
        <authorList>
            <person name="Marchant D.B."/>
            <person name="Chen G."/>
            <person name="Jenkins J."/>
            <person name="Shu S."/>
            <person name="Leebens-Mack J."/>
            <person name="Grimwood J."/>
            <person name="Schmutz J."/>
            <person name="Soltis P."/>
            <person name="Soltis D."/>
            <person name="Chen Z.-H."/>
        </authorList>
    </citation>
    <scope>NUCLEOTIDE SEQUENCE</scope>
    <source>
        <strain evidence="17">Whitten #5841</strain>
        <tissue evidence="17">Leaf</tissue>
    </source>
</reference>
<dbReference type="InterPro" id="IPR037138">
    <property type="entry name" value="His_deacetylse_dom_sf"/>
</dbReference>
<dbReference type="FunFam" id="3.40.800.20:FF:000001">
    <property type="entry name" value="Histone deacetylase"/>
    <property type="match status" value="1"/>
</dbReference>
<dbReference type="InterPro" id="IPR023696">
    <property type="entry name" value="Ureohydrolase_dom_sf"/>
</dbReference>
<dbReference type="OrthoDB" id="1882037at2759"/>
<organism evidence="17 18">
    <name type="scientific">Ceratopteris richardii</name>
    <name type="common">Triangle waterfern</name>
    <dbReference type="NCBI Taxonomy" id="49495"/>
    <lineage>
        <taxon>Eukaryota</taxon>
        <taxon>Viridiplantae</taxon>
        <taxon>Streptophyta</taxon>
        <taxon>Embryophyta</taxon>
        <taxon>Tracheophyta</taxon>
        <taxon>Polypodiopsida</taxon>
        <taxon>Polypodiidae</taxon>
        <taxon>Polypodiales</taxon>
        <taxon>Pteridineae</taxon>
        <taxon>Pteridaceae</taxon>
        <taxon>Parkerioideae</taxon>
        <taxon>Ceratopteris</taxon>
    </lineage>
</organism>
<comment type="caution">
    <text evidence="17">The sequence shown here is derived from an EMBL/GenBank/DDBJ whole genome shotgun (WGS) entry which is preliminary data.</text>
</comment>
<dbReference type="PRINTS" id="PR01271">
    <property type="entry name" value="HISDACETLASE"/>
</dbReference>
<keyword evidence="6 11" id="KW-0805">Transcription regulation</keyword>
<dbReference type="InterPro" id="IPR023801">
    <property type="entry name" value="His_deacetylse_dom"/>
</dbReference>
<comment type="similarity">
    <text evidence="10 11">Belongs to the histone deacetylase family. HD Type 1 subfamily.</text>
</comment>
<evidence type="ECO:0000256" key="6">
    <source>
        <dbReference type="ARBA" id="ARBA00023015"/>
    </source>
</evidence>
<dbReference type="PANTHER" id="PTHR10625">
    <property type="entry name" value="HISTONE DEACETYLASE HDAC1-RELATED"/>
    <property type="match status" value="1"/>
</dbReference>
<evidence type="ECO:0000259" key="16">
    <source>
        <dbReference type="Pfam" id="PF00850"/>
    </source>
</evidence>
<feature type="domain" description="Histone deacetylase" evidence="16">
    <location>
        <begin position="35"/>
        <end position="324"/>
    </location>
</feature>
<evidence type="ECO:0000313" key="18">
    <source>
        <dbReference type="Proteomes" id="UP000825935"/>
    </source>
</evidence>
<accession>A0A8T2UH98</accession>
<sequence>MEGGHSLSAGPEGRKKKVTYYYDPDVGNYYYGQGHPMKPHRMRMTHSLLVHYGLHHKMEMHKPYPARTSDLCRFHADDYINFLKSVTPENQHEQLRQLKRFNVGEDCPVFDGLYSFCQTYAGGSVGGAVTLNHNHADIAINWAGGLHHAKKCEASGFCYVNDIVLAILELLKYHTRVLYIDIDIHHGDGVEEAFYTTNRVMTVSFHKFGDYFPGTGDLRDIGHGEGKYYSLNVPLNDGIDDESYQFLFKPLISKVMEVYQPGAVVLQCGADSLSGDRLGCFNLSIKGHAECVRFMRSFNVPLLLLGGGGYTIRNVARCWCYETAVAVGEELDDKMPYNEYYEYFGPDYTLNVAPSNMENQNKRSYLESIKNKLLENLSKLVHVPSVPFQERPPETELANQEEEDDDVRPKGRLWNGELSDSDTEEQKPSIHRSCEFVHHTRLTSLSS</sequence>